<accession>A0A811S2U6</accession>
<keyword evidence="1" id="KW-0812">Transmembrane</keyword>
<evidence type="ECO:0000313" key="2">
    <source>
        <dbReference type="EMBL" id="CAD6336687.1"/>
    </source>
</evidence>
<protein>
    <submittedName>
        <fullName evidence="2">Uncharacterized protein</fullName>
    </submittedName>
</protein>
<organism evidence="2 3">
    <name type="scientific">Miscanthus lutarioriparius</name>
    <dbReference type="NCBI Taxonomy" id="422564"/>
    <lineage>
        <taxon>Eukaryota</taxon>
        <taxon>Viridiplantae</taxon>
        <taxon>Streptophyta</taxon>
        <taxon>Embryophyta</taxon>
        <taxon>Tracheophyta</taxon>
        <taxon>Spermatophyta</taxon>
        <taxon>Magnoliopsida</taxon>
        <taxon>Liliopsida</taxon>
        <taxon>Poales</taxon>
        <taxon>Poaceae</taxon>
        <taxon>PACMAD clade</taxon>
        <taxon>Panicoideae</taxon>
        <taxon>Andropogonodae</taxon>
        <taxon>Andropogoneae</taxon>
        <taxon>Saccharinae</taxon>
        <taxon>Miscanthus</taxon>
    </lineage>
</organism>
<feature type="transmembrane region" description="Helical" evidence="1">
    <location>
        <begin position="100"/>
        <end position="118"/>
    </location>
</feature>
<proteinExistence type="predicted"/>
<reference evidence="2" key="1">
    <citation type="submission" date="2020-10" db="EMBL/GenBank/DDBJ databases">
        <authorList>
            <person name="Han B."/>
            <person name="Lu T."/>
            <person name="Zhao Q."/>
            <person name="Huang X."/>
            <person name="Zhao Y."/>
        </authorList>
    </citation>
    <scope>NUCLEOTIDE SEQUENCE</scope>
</reference>
<keyword evidence="3" id="KW-1185">Reference proteome</keyword>
<dbReference type="InterPro" id="IPR004158">
    <property type="entry name" value="DUF247_pln"/>
</dbReference>
<evidence type="ECO:0000256" key="1">
    <source>
        <dbReference type="SAM" id="Phobius"/>
    </source>
</evidence>
<name>A0A811S2U6_9POAL</name>
<dbReference type="EMBL" id="CAJGYO010000018">
    <property type="protein sequence ID" value="CAD6336687.1"/>
    <property type="molecule type" value="Genomic_DNA"/>
</dbReference>
<sequence length="123" mass="14042">MARNLRPREYEEQSKPITRYFQMMTEIMEDAADVQILHRAGVVRGGSSGEQEVHELKADQNIDGHSTYPFVYMAMDREIDKVRQDHNQRMTNFFVCNRPGVIGASLMVAISVAAIVATRRKRG</sequence>
<dbReference type="OrthoDB" id="781027at2759"/>
<dbReference type="Proteomes" id="UP000604825">
    <property type="component" value="Unassembled WGS sequence"/>
</dbReference>
<gene>
    <name evidence="2" type="ORF">NCGR_LOCUS60785</name>
</gene>
<dbReference type="AlphaFoldDB" id="A0A811S2U6"/>
<keyword evidence="1" id="KW-0472">Membrane</keyword>
<comment type="caution">
    <text evidence="2">The sequence shown here is derived from an EMBL/GenBank/DDBJ whole genome shotgun (WGS) entry which is preliminary data.</text>
</comment>
<evidence type="ECO:0000313" key="3">
    <source>
        <dbReference type="Proteomes" id="UP000604825"/>
    </source>
</evidence>
<dbReference type="Pfam" id="PF03140">
    <property type="entry name" value="DUF247"/>
    <property type="match status" value="1"/>
</dbReference>
<keyword evidence="1" id="KW-1133">Transmembrane helix</keyword>